<dbReference type="InterPro" id="IPR017441">
    <property type="entry name" value="Protein_kinase_ATP_BS"/>
</dbReference>
<dbReference type="PROSITE" id="PS50219">
    <property type="entry name" value="CNH"/>
    <property type="match status" value="1"/>
</dbReference>
<dbReference type="Gene3D" id="1.10.510.10">
    <property type="entry name" value="Transferase(Phosphotransferase) domain 1"/>
    <property type="match status" value="1"/>
</dbReference>
<dbReference type="EnsemblMetazoa" id="XM_028291316.2">
    <property type="protein sequence ID" value="XP_028147117.1"/>
    <property type="gene ID" value="LOC114340505"/>
</dbReference>
<organism evidence="16">
    <name type="scientific">Diabrotica virgifera virgifera</name>
    <name type="common">western corn rootworm</name>
    <dbReference type="NCBI Taxonomy" id="50390"/>
    <lineage>
        <taxon>Eukaryota</taxon>
        <taxon>Metazoa</taxon>
        <taxon>Ecdysozoa</taxon>
        <taxon>Arthropoda</taxon>
        <taxon>Hexapoda</taxon>
        <taxon>Insecta</taxon>
        <taxon>Pterygota</taxon>
        <taxon>Neoptera</taxon>
        <taxon>Endopterygota</taxon>
        <taxon>Coleoptera</taxon>
        <taxon>Polyphaga</taxon>
        <taxon>Cucujiformia</taxon>
        <taxon>Chrysomeloidea</taxon>
        <taxon>Chrysomelidae</taxon>
        <taxon>Galerucinae</taxon>
        <taxon>Diabroticina</taxon>
        <taxon>Diabroticites</taxon>
        <taxon>Diabrotica</taxon>
    </lineage>
</organism>
<dbReference type="InterPro" id="IPR051700">
    <property type="entry name" value="STE20_Ser-Thr_kinase"/>
</dbReference>
<dbReference type="SUPFAM" id="SSF56112">
    <property type="entry name" value="Protein kinase-like (PK-like)"/>
    <property type="match status" value="1"/>
</dbReference>
<dbReference type="EC" id="2.7.11.1" evidence="2"/>
<proteinExistence type="inferred from homology"/>
<feature type="compositionally biased region" description="Polar residues" evidence="11">
    <location>
        <begin position="619"/>
        <end position="629"/>
    </location>
</feature>
<evidence type="ECO:0000313" key="14">
    <source>
        <dbReference type="EnsemblMetazoa" id="XP_028147117.1"/>
    </source>
</evidence>
<feature type="compositionally biased region" description="Polar residues" evidence="11">
    <location>
        <begin position="479"/>
        <end position="510"/>
    </location>
</feature>
<evidence type="ECO:0000259" key="13">
    <source>
        <dbReference type="PROSITE" id="PS50219"/>
    </source>
</evidence>
<keyword evidence="3" id="KW-0723">Serine/threonine-protein kinase</keyword>
<dbReference type="InterPro" id="IPR011009">
    <property type="entry name" value="Kinase-like_dom_sf"/>
</dbReference>
<dbReference type="PROSITE" id="PS00107">
    <property type="entry name" value="PROTEIN_KINASE_ATP"/>
    <property type="match status" value="1"/>
</dbReference>
<dbReference type="FunFam" id="1.10.510.10:FF:000003">
    <property type="entry name" value="TRAF2 and NCK-interacting protein kinase isoform 4"/>
    <property type="match status" value="1"/>
</dbReference>
<dbReference type="GeneID" id="114340505"/>
<dbReference type="Gene3D" id="3.30.200.20">
    <property type="entry name" value="Phosphorylase Kinase, domain 1"/>
    <property type="match status" value="1"/>
</dbReference>
<dbReference type="Pfam" id="PF00069">
    <property type="entry name" value="Pkinase"/>
    <property type="match status" value="1"/>
</dbReference>
<keyword evidence="5 10" id="KW-0547">Nucleotide-binding</keyword>
<name>A0A6P7GMA9_DIAVI</name>
<gene>
    <name evidence="16" type="primary">LOC114340505</name>
</gene>
<evidence type="ECO:0000256" key="9">
    <source>
        <dbReference type="ARBA" id="ARBA00048679"/>
    </source>
</evidence>
<dbReference type="InterPro" id="IPR001180">
    <property type="entry name" value="CNH_dom"/>
</dbReference>
<feature type="compositionally biased region" description="Low complexity" evidence="11">
    <location>
        <begin position="641"/>
        <end position="655"/>
    </location>
</feature>
<evidence type="ECO:0000256" key="3">
    <source>
        <dbReference type="ARBA" id="ARBA00022527"/>
    </source>
</evidence>
<feature type="compositionally biased region" description="Acidic residues" evidence="11">
    <location>
        <begin position="513"/>
        <end position="522"/>
    </location>
</feature>
<evidence type="ECO:0000256" key="1">
    <source>
        <dbReference type="ARBA" id="ARBA00008874"/>
    </source>
</evidence>
<feature type="region of interest" description="Disordered" evidence="11">
    <location>
        <begin position="363"/>
        <end position="655"/>
    </location>
</feature>
<evidence type="ECO:0000256" key="2">
    <source>
        <dbReference type="ARBA" id="ARBA00012513"/>
    </source>
</evidence>
<feature type="compositionally biased region" description="Low complexity" evidence="11">
    <location>
        <begin position="557"/>
        <end position="578"/>
    </location>
</feature>
<dbReference type="InterPro" id="IPR008271">
    <property type="entry name" value="Ser/Thr_kinase_AS"/>
</dbReference>
<keyword evidence="7 10" id="KW-0067">ATP-binding</keyword>
<dbReference type="CTD" id="4478"/>
<feature type="compositionally biased region" description="Pro residues" evidence="11">
    <location>
        <begin position="387"/>
        <end position="397"/>
    </location>
</feature>
<evidence type="ECO:0000256" key="5">
    <source>
        <dbReference type="ARBA" id="ARBA00022741"/>
    </source>
</evidence>
<dbReference type="RefSeq" id="XP_028147117.1">
    <property type="nucleotide sequence ID" value="XM_028291316.1"/>
</dbReference>
<feature type="region of interest" description="Disordered" evidence="11">
    <location>
        <begin position="311"/>
        <end position="351"/>
    </location>
</feature>
<evidence type="ECO:0000256" key="10">
    <source>
        <dbReference type="PROSITE-ProRule" id="PRU10141"/>
    </source>
</evidence>
<dbReference type="SMART" id="SM00220">
    <property type="entry name" value="S_TKc"/>
    <property type="match status" value="1"/>
</dbReference>
<evidence type="ECO:0000256" key="11">
    <source>
        <dbReference type="SAM" id="MobiDB-lite"/>
    </source>
</evidence>
<dbReference type="SMART" id="SM00036">
    <property type="entry name" value="CNH"/>
    <property type="match status" value="1"/>
</dbReference>
<dbReference type="PROSITE" id="PS00108">
    <property type="entry name" value="PROTEIN_KINASE_ST"/>
    <property type="match status" value="1"/>
</dbReference>
<evidence type="ECO:0000313" key="16">
    <source>
        <dbReference type="RefSeq" id="XP_028147117.1"/>
    </source>
</evidence>
<comment type="catalytic activity">
    <reaction evidence="8">
        <text>L-threonyl-[protein] + ATP = O-phospho-L-threonyl-[protein] + ADP + H(+)</text>
        <dbReference type="Rhea" id="RHEA:46608"/>
        <dbReference type="Rhea" id="RHEA-COMP:11060"/>
        <dbReference type="Rhea" id="RHEA-COMP:11605"/>
        <dbReference type="ChEBI" id="CHEBI:15378"/>
        <dbReference type="ChEBI" id="CHEBI:30013"/>
        <dbReference type="ChEBI" id="CHEBI:30616"/>
        <dbReference type="ChEBI" id="CHEBI:61977"/>
        <dbReference type="ChEBI" id="CHEBI:456216"/>
        <dbReference type="EC" id="2.7.11.1"/>
    </reaction>
</comment>
<feature type="compositionally biased region" description="Low complexity" evidence="11">
    <location>
        <begin position="426"/>
        <end position="438"/>
    </location>
</feature>
<evidence type="ECO:0000256" key="7">
    <source>
        <dbReference type="ARBA" id="ARBA00022840"/>
    </source>
</evidence>
<reference evidence="16" key="1">
    <citation type="submission" date="2025-04" db="UniProtKB">
        <authorList>
            <consortium name="RefSeq"/>
        </authorList>
    </citation>
    <scope>IDENTIFICATION</scope>
    <source>
        <tissue evidence="16">Whole insect</tissue>
    </source>
</reference>
<evidence type="ECO:0000256" key="4">
    <source>
        <dbReference type="ARBA" id="ARBA00022679"/>
    </source>
</evidence>
<dbReference type="AlphaFoldDB" id="A0A6P7GMA9"/>
<dbReference type="PROSITE" id="PS50011">
    <property type="entry name" value="PROTEIN_KINASE_DOM"/>
    <property type="match status" value="1"/>
</dbReference>
<evidence type="ECO:0000313" key="15">
    <source>
        <dbReference type="Proteomes" id="UP001652700"/>
    </source>
</evidence>
<dbReference type="InterPro" id="IPR000719">
    <property type="entry name" value="Prot_kinase_dom"/>
</dbReference>
<evidence type="ECO:0000256" key="6">
    <source>
        <dbReference type="ARBA" id="ARBA00022777"/>
    </source>
</evidence>
<protein>
    <recommendedName>
        <fullName evidence="2">non-specific serine/threonine protein kinase</fullName>
        <ecNumber evidence="2">2.7.11.1</ecNumber>
    </recommendedName>
</protein>
<sequence>MAHQMPPSVNCSLDDIDLTALKDPAGIFELIEVVGNGTYGQVYKGRHTKTGQLAAIKVMDVTEDEEEEIKLEINVLKKYSNHRNIATYYGAFIKKSPPGKDDQLWLVMEYCGAGSVTDLVKSTKGQSLKEEWIAYICREILRGLSYLHTNKVIHRDIKGQNVLLTDNAEVKLVDFGVSAQLDRTIGRRNTFIGTPYWMAPEVIACDENPDATYDNRSDLWSLGITALEMAESQPPLCELHPMRALFLIPRNPPPRLKSKKWNKKFHGFIETVLVKDYHERPYTEQLLKHSFIRDQPTERQVRIQLKDHIDRCKKRKQEKEREDYRYSGSENEEEEPQVAGEPSSIIQAPGGDTLRRNFQQIQEGRTLSQVEPPPRGGKNKDREEIPEPGPPARPPIPQRMIVVPDPAPPRRPLPPPPDNNFGAPKSQNQQQQRNSQHQFKPMQGPARKPEELDALAAHLNELGVQQTNQPEAPPRNRNYKQSQSASNNNVTTPSSAVNHTPTNQGGNNIDSLVDSETDSEPEDNGRVRNDGTLLASDPPKPLPEFSYRAGLGVVPEGTASVSSPGATAGSGSSSSSAPNRPLPPTPDDDESQGDRTLVLRKNGRSNDHPRQSVLPDLLSQASGSPGTPSTRDKSSNEEFHITPPSSIKKPSPQTSHLHANALALQQKQRSFLAFGFGASSAPSRRESHVNVNVTPTSHDMLSDTPEIRKYKKRFNSEILCAALWGVNLLIGTEHGLMLLDRSGQGKVYQLISRRRFQQMEVLEGQNILVTISGKKNRVRVYYLSWLKSKILRTDGASDQVERRNGWINVGDLQGAVHFKIVKYERIKFLVIALKDSIEIYAWAPKPYHKFMAFKSFCDLQYRPLLVDLTVEEGTRLKVIYGSSDGFHAVDLDSASVYDIYLPKIAQNGICPHCIVTLPNSNGMQLLLCYDNEGVYVNTYGRIAKNMLLQWGEMPTSVAYIGTGQIMGWGNKAIEIRSVESGHLDGVFMHKKSQRLKFLCERNDKVFFSSAKSGSSCQIYFMTLNKPGMANW</sequence>
<keyword evidence="4" id="KW-0808">Transferase</keyword>
<dbReference type="GO" id="GO:0004674">
    <property type="term" value="F:protein serine/threonine kinase activity"/>
    <property type="evidence" value="ECO:0007669"/>
    <property type="project" value="UniProtKB-KW"/>
</dbReference>
<dbReference type="Pfam" id="PF00780">
    <property type="entry name" value="CNH"/>
    <property type="match status" value="1"/>
</dbReference>
<evidence type="ECO:0000259" key="12">
    <source>
        <dbReference type="PROSITE" id="PS50011"/>
    </source>
</evidence>
<dbReference type="Proteomes" id="UP001652700">
    <property type="component" value="Unplaced"/>
</dbReference>
<comment type="similarity">
    <text evidence="1">Belongs to the protein kinase superfamily. STE Ser/Thr protein kinase family. STE20 subfamily.</text>
</comment>
<dbReference type="GO" id="GO:0005829">
    <property type="term" value="C:cytosol"/>
    <property type="evidence" value="ECO:0007669"/>
    <property type="project" value="TreeGrafter"/>
</dbReference>
<feature type="domain" description="CNH" evidence="13">
    <location>
        <begin position="715"/>
        <end position="1005"/>
    </location>
</feature>
<feature type="binding site" evidence="10">
    <location>
        <position position="57"/>
    </location>
    <ligand>
        <name>ATP</name>
        <dbReference type="ChEBI" id="CHEBI:30616"/>
    </ligand>
</feature>
<dbReference type="GO" id="GO:0005524">
    <property type="term" value="F:ATP binding"/>
    <property type="evidence" value="ECO:0007669"/>
    <property type="project" value="UniProtKB-UniRule"/>
</dbReference>
<feature type="compositionally biased region" description="Basic and acidic residues" evidence="11">
    <location>
        <begin position="630"/>
        <end position="640"/>
    </location>
</feature>
<dbReference type="FunFam" id="3.30.200.20:FF:000006">
    <property type="entry name" value="TRAF2 and NCK-interacting protein kinase isoform 4"/>
    <property type="match status" value="1"/>
</dbReference>
<reference evidence="14" key="2">
    <citation type="submission" date="2025-05" db="UniProtKB">
        <authorList>
            <consortium name="EnsemblMetazoa"/>
        </authorList>
    </citation>
    <scope>IDENTIFICATION</scope>
</reference>
<dbReference type="PANTHER" id="PTHR47096">
    <property type="entry name" value="MISSHAPEN LIKE KINASE 1"/>
    <property type="match status" value="1"/>
</dbReference>
<keyword evidence="15" id="KW-1185">Reference proteome</keyword>
<feature type="domain" description="Protein kinase" evidence="12">
    <location>
        <begin position="28"/>
        <end position="292"/>
    </location>
</feature>
<feature type="compositionally biased region" description="Pro residues" evidence="11">
    <location>
        <begin position="405"/>
        <end position="418"/>
    </location>
</feature>
<dbReference type="OrthoDB" id="8957712at2759"/>
<dbReference type="PANTHER" id="PTHR47096:SF1">
    <property type="entry name" value="MISSHAPEN LIKE KINASE 1"/>
    <property type="match status" value="1"/>
</dbReference>
<accession>A0A6P7GMA9</accession>
<evidence type="ECO:0000256" key="8">
    <source>
        <dbReference type="ARBA" id="ARBA00047899"/>
    </source>
</evidence>
<comment type="catalytic activity">
    <reaction evidence="9">
        <text>L-seryl-[protein] + ATP = O-phospho-L-seryl-[protein] + ADP + H(+)</text>
        <dbReference type="Rhea" id="RHEA:17989"/>
        <dbReference type="Rhea" id="RHEA-COMP:9863"/>
        <dbReference type="Rhea" id="RHEA-COMP:11604"/>
        <dbReference type="ChEBI" id="CHEBI:15378"/>
        <dbReference type="ChEBI" id="CHEBI:29999"/>
        <dbReference type="ChEBI" id="CHEBI:30616"/>
        <dbReference type="ChEBI" id="CHEBI:83421"/>
        <dbReference type="ChEBI" id="CHEBI:456216"/>
        <dbReference type="EC" id="2.7.11.1"/>
    </reaction>
</comment>
<keyword evidence="6 16" id="KW-0418">Kinase</keyword>